<keyword evidence="5" id="KW-0808">Transferase</keyword>
<protein>
    <recommendedName>
        <fullName evidence="3">histidine kinase</fullName>
        <ecNumber evidence="3">2.7.13.3</ecNumber>
    </recommendedName>
</protein>
<keyword evidence="6 12" id="KW-0418">Kinase</keyword>
<sequence>MSDNADLLSLELRSEADVFTARQLGRAAAAAVGLDYQDQVRVAAALSEAGRECLSRGAATTAVVRLGDDRLELVLRQRGLTTRATGIIAAARLMDGTELDEEDIILFKALPRLPRARLRELREHLAGLVRSSPLDELRAQNQELLAALEDVQRTNLELEETNHGVMALYTQLSEELERTNQGVVALYAELEDKSAQLREASEAKSRFLANVSHELRAPATSILGLTRLMGGGREVELVRSSANDLLGLVNELLDLAKAESGRLEPHPADVDVRLMLARLDGLLRPLAPEGVELVMDDPDSLDLLHADPEMMTHVLRNLLTNGLKFTRSGTVRLSARAEGDVAVLTVADTGVGIPDDQLGRIFEEFYQVKGDHQTGVRGTGLGLPYAKKLVEIQGGTLGVRSRLGEGTTFEVRLPHPYTLRLDRVLIADDDPAYRRVVRSLIEESAEVIHEAEDGLQGLELARREQYDAILLDVFMPGMDGLEVLRELRAEERTRTVPVVLITSAELTREPEGANAVLAKATLTRGQLLRALAGVENE</sequence>
<keyword evidence="7" id="KW-0902">Two-component regulatory system</keyword>
<gene>
    <name evidence="12" type="ORF">HNR30_000555</name>
</gene>
<dbReference type="InterPro" id="IPR011006">
    <property type="entry name" value="CheY-like_superfamily"/>
</dbReference>
<dbReference type="Pfam" id="PF00512">
    <property type="entry name" value="HisKA"/>
    <property type="match status" value="1"/>
</dbReference>
<evidence type="ECO:0000259" key="10">
    <source>
        <dbReference type="PROSITE" id="PS50109"/>
    </source>
</evidence>
<dbReference type="Proteomes" id="UP000530928">
    <property type="component" value="Unassembled WGS sequence"/>
</dbReference>
<dbReference type="Gene3D" id="3.30.565.10">
    <property type="entry name" value="Histidine kinase-like ATPase, C-terminal domain"/>
    <property type="match status" value="1"/>
</dbReference>
<dbReference type="RefSeq" id="WP_181608035.1">
    <property type="nucleotide sequence ID" value="NZ_BAABAM010000001.1"/>
</dbReference>
<dbReference type="GO" id="GO:0005886">
    <property type="term" value="C:plasma membrane"/>
    <property type="evidence" value="ECO:0007669"/>
    <property type="project" value="UniProtKB-SubCell"/>
</dbReference>
<evidence type="ECO:0000256" key="7">
    <source>
        <dbReference type="ARBA" id="ARBA00023012"/>
    </source>
</evidence>
<dbReference type="PROSITE" id="PS50109">
    <property type="entry name" value="HIS_KIN"/>
    <property type="match status" value="1"/>
</dbReference>
<accession>A0A7W0CDY2</accession>
<dbReference type="PANTHER" id="PTHR43047">
    <property type="entry name" value="TWO-COMPONENT HISTIDINE PROTEIN KINASE"/>
    <property type="match status" value="1"/>
</dbReference>
<dbReference type="SUPFAM" id="SSF55874">
    <property type="entry name" value="ATPase domain of HSP90 chaperone/DNA topoisomerase II/histidine kinase"/>
    <property type="match status" value="1"/>
</dbReference>
<dbReference type="PROSITE" id="PS50110">
    <property type="entry name" value="RESPONSE_REGULATORY"/>
    <property type="match status" value="1"/>
</dbReference>
<dbReference type="InterPro" id="IPR003661">
    <property type="entry name" value="HisK_dim/P_dom"/>
</dbReference>
<name>A0A7W0CDY2_9ACTN</name>
<dbReference type="InterPro" id="IPR004358">
    <property type="entry name" value="Sig_transdc_His_kin-like_C"/>
</dbReference>
<dbReference type="InterPro" id="IPR036097">
    <property type="entry name" value="HisK_dim/P_sf"/>
</dbReference>
<dbReference type="SUPFAM" id="SSF52172">
    <property type="entry name" value="CheY-like"/>
    <property type="match status" value="1"/>
</dbReference>
<dbReference type="InterPro" id="IPR036890">
    <property type="entry name" value="HATPase_C_sf"/>
</dbReference>
<evidence type="ECO:0000256" key="4">
    <source>
        <dbReference type="ARBA" id="ARBA00022553"/>
    </source>
</evidence>
<feature type="modified residue" description="4-aspartylphosphate" evidence="8">
    <location>
        <position position="472"/>
    </location>
</feature>
<evidence type="ECO:0000313" key="12">
    <source>
        <dbReference type="EMBL" id="MBA2889220.1"/>
    </source>
</evidence>
<dbReference type="Gene3D" id="3.40.50.2300">
    <property type="match status" value="1"/>
</dbReference>
<evidence type="ECO:0000256" key="9">
    <source>
        <dbReference type="SAM" id="Coils"/>
    </source>
</evidence>
<dbReference type="GO" id="GO:0009927">
    <property type="term" value="F:histidine phosphotransfer kinase activity"/>
    <property type="evidence" value="ECO:0007669"/>
    <property type="project" value="TreeGrafter"/>
</dbReference>
<evidence type="ECO:0000256" key="5">
    <source>
        <dbReference type="ARBA" id="ARBA00022679"/>
    </source>
</evidence>
<evidence type="ECO:0000256" key="6">
    <source>
        <dbReference type="ARBA" id="ARBA00022777"/>
    </source>
</evidence>
<keyword evidence="4 8" id="KW-0597">Phosphoprotein</keyword>
<evidence type="ECO:0000256" key="1">
    <source>
        <dbReference type="ARBA" id="ARBA00000085"/>
    </source>
</evidence>
<dbReference type="SMART" id="SM00388">
    <property type="entry name" value="HisKA"/>
    <property type="match status" value="1"/>
</dbReference>
<organism evidence="12 13">
    <name type="scientific">Nonomuraea soli</name>
    <dbReference type="NCBI Taxonomy" id="1032476"/>
    <lineage>
        <taxon>Bacteria</taxon>
        <taxon>Bacillati</taxon>
        <taxon>Actinomycetota</taxon>
        <taxon>Actinomycetes</taxon>
        <taxon>Streptosporangiales</taxon>
        <taxon>Streptosporangiaceae</taxon>
        <taxon>Nonomuraea</taxon>
    </lineage>
</organism>
<keyword evidence="9" id="KW-0175">Coiled coil</keyword>
<dbReference type="InterPro" id="IPR001789">
    <property type="entry name" value="Sig_transdc_resp-reg_receiver"/>
</dbReference>
<comment type="caution">
    <text evidence="12">The sequence shown here is derived from an EMBL/GenBank/DDBJ whole genome shotgun (WGS) entry which is preliminary data.</text>
</comment>
<dbReference type="Pfam" id="PF00072">
    <property type="entry name" value="Response_reg"/>
    <property type="match status" value="1"/>
</dbReference>
<dbReference type="InterPro" id="IPR003594">
    <property type="entry name" value="HATPase_dom"/>
</dbReference>
<dbReference type="Gene3D" id="1.10.287.130">
    <property type="match status" value="1"/>
</dbReference>
<feature type="coiled-coil region" evidence="9">
    <location>
        <begin position="134"/>
        <end position="203"/>
    </location>
</feature>
<dbReference type="PANTHER" id="PTHR43047:SF72">
    <property type="entry name" value="OSMOSENSING HISTIDINE PROTEIN KINASE SLN1"/>
    <property type="match status" value="1"/>
</dbReference>
<dbReference type="EC" id="2.7.13.3" evidence="3"/>
<feature type="domain" description="Histidine kinase" evidence="10">
    <location>
        <begin position="210"/>
        <end position="417"/>
    </location>
</feature>
<dbReference type="InterPro" id="IPR005467">
    <property type="entry name" value="His_kinase_dom"/>
</dbReference>
<comment type="catalytic activity">
    <reaction evidence="1">
        <text>ATP + protein L-histidine = ADP + protein N-phospho-L-histidine.</text>
        <dbReference type="EC" id="2.7.13.3"/>
    </reaction>
</comment>
<comment type="subcellular location">
    <subcellularLocation>
        <location evidence="2">Cell membrane</location>
    </subcellularLocation>
</comment>
<keyword evidence="13" id="KW-1185">Reference proteome</keyword>
<dbReference type="EMBL" id="JACDUR010000001">
    <property type="protein sequence ID" value="MBA2889220.1"/>
    <property type="molecule type" value="Genomic_DNA"/>
</dbReference>
<dbReference type="GO" id="GO:0000155">
    <property type="term" value="F:phosphorelay sensor kinase activity"/>
    <property type="evidence" value="ECO:0007669"/>
    <property type="project" value="InterPro"/>
</dbReference>
<feature type="domain" description="Response regulatory" evidence="11">
    <location>
        <begin position="423"/>
        <end position="534"/>
    </location>
</feature>
<dbReference type="Pfam" id="PF02518">
    <property type="entry name" value="HATPase_c"/>
    <property type="match status" value="1"/>
</dbReference>
<dbReference type="PRINTS" id="PR00344">
    <property type="entry name" value="BCTRLSENSOR"/>
</dbReference>
<dbReference type="CDD" id="cd00082">
    <property type="entry name" value="HisKA"/>
    <property type="match status" value="1"/>
</dbReference>
<proteinExistence type="predicted"/>
<evidence type="ECO:0000313" key="13">
    <source>
        <dbReference type="Proteomes" id="UP000530928"/>
    </source>
</evidence>
<dbReference type="SMART" id="SM00387">
    <property type="entry name" value="HATPase_c"/>
    <property type="match status" value="1"/>
</dbReference>
<evidence type="ECO:0000256" key="2">
    <source>
        <dbReference type="ARBA" id="ARBA00004236"/>
    </source>
</evidence>
<dbReference type="SUPFAM" id="SSF47384">
    <property type="entry name" value="Homodimeric domain of signal transducing histidine kinase"/>
    <property type="match status" value="1"/>
</dbReference>
<evidence type="ECO:0000256" key="3">
    <source>
        <dbReference type="ARBA" id="ARBA00012438"/>
    </source>
</evidence>
<reference evidence="12 13" key="1">
    <citation type="submission" date="2020-07" db="EMBL/GenBank/DDBJ databases">
        <title>Genomic Encyclopedia of Type Strains, Phase IV (KMG-IV): sequencing the most valuable type-strain genomes for metagenomic binning, comparative biology and taxonomic classification.</title>
        <authorList>
            <person name="Goeker M."/>
        </authorList>
    </citation>
    <scope>NUCLEOTIDE SEQUENCE [LARGE SCALE GENOMIC DNA]</scope>
    <source>
        <strain evidence="12 13">DSM 45533</strain>
    </source>
</reference>
<dbReference type="AlphaFoldDB" id="A0A7W0CDY2"/>
<evidence type="ECO:0000259" key="11">
    <source>
        <dbReference type="PROSITE" id="PS50110"/>
    </source>
</evidence>
<dbReference type="SMART" id="SM00448">
    <property type="entry name" value="REC"/>
    <property type="match status" value="1"/>
</dbReference>
<evidence type="ECO:0000256" key="8">
    <source>
        <dbReference type="PROSITE-ProRule" id="PRU00169"/>
    </source>
</evidence>